<dbReference type="Proteomes" id="UP001595979">
    <property type="component" value="Unassembled WGS sequence"/>
</dbReference>
<comment type="caution">
    <text evidence="4">The sequence shown here is derived from an EMBL/GenBank/DDBJ whole genome shotgun (WGS) entry which is preliminary data.</text>
</comment>
<dbReference type="PROSITE" id="PS51186">
    <property type="entry name" value="GNAT"/>
    <property type="match status" value="1"/>
</dbReference>
<dbReference type="EC" id="2.3.-.-" evidence="4"/>
<dbReference type="PANTHER" id="PTHR43877">
    <property type="entry name" value="AMINOALKYLPHOSPHONATE N-ACETYLTRANSFERASE-RELATED-RELATED"/>
    <property type="match status" value="1"/>
</dbReference>
<feature type="domain" description="N-acetyltransferase" evidence="3">
    <location>
        <begin position="6"/>
        <end position="160"/>
    </location>
</feature>
<organism evidence="4 5">
    <name type="scientific">Deinococcus petrolearius</name>
    <dbReference type="NCBI Taxonomy" id="1751295"/>
    <lineage>
        <taxon>Bacteria</taxon>
        <taxon>Thermotogati</taxon>
        <taxon>Deinococcota</taxon>
        <taxon>Deinococci</taxon>
        <taxon>Deinococcales</taxon>
        <taxon>Deinococcaceae</taxon>
        <taxon>Deinococcus</taxon>
    </lineage>
</organism>
<keyword evidence="1 4" id="KW-0808">Transferase</keyword>
<proteinExistence type="predicted"/>
<gene>
    <name evidence="4" type="ORF">ACFPQ6_01315</name>
</gene>
<evidence type="ECO:0000313" key="5">
    <source>
        <dbReference type="Proteomes" id="UP001595979"/>
    </source>
</evidence>
<evidence type="ECO:0000259" key="3">
    <source>
        <dbReference type="PROSITE" id="PS51186"/>
    </source>
</evidence>
<reference evidence="5" key="1">
    <citation type="journal article" date="2019" name="Int. J. Syst. Evol. Microbiol.">
        <title>The Global Catalogue of Microorganisms (GCM) 10K type strain sequencing project: providing services to taxonomists for standard genome sequencing and annotation.</title>
        <authorList>
            <consortium name="The Broad Institute Genomics Platform"/>
            <consortium name="The Broad Institute Genome Sequencing Center for Infectious Disease"/>
            <person name="Wu L."/>
            <person name="Ma J."/>
        </authorList>
    </citation>
    <scope>NUCLEOTIDE SEQUENCE [LARGE SCALE GENOMIC DNA]</scope>
    <source>
        <strain evidence="5">CGMCC 1.15053</strain>
    </source>
</reference>
<protein>
    <submittedName>
        <fullName evidence="4">GNAT family N-acetyltransferase</fullName>
        <ecNumber evidence="4">2.3.-.-</ecNumber>
    </submittedName>
</protein>
<evidence type="ECO:0000256" key="1">
    <source>
        <dbReference type="ARBA" id="ARBA00022679"/>
    </source>
</evidence>
<dbReference type="InterPro" id="IPR000182">
    <property type="entry name" value="GNAT_dom"/>
</dbReference>
<dbReference type="SUPFAM" id="SSF55729">
    <property type="entry name" value="Acyl-CoA N-acyltransferases (Nat)"/>
    <property type="match status" value="1"/>
</dbReference>
<dbReference type="CDD" id="cd04301">
    <property type="entry name" value="NAT_SF"/>
    <property type="match status" value="1"/>
</dbReference>
<dbReference type="RefSeq" id="WP_380045593.1">
    <property type="nucleotide sequence ID" value="NZ_JBHSOH010000003.1"/>
</dbReference>
<evidence type="ECO:0000313" key="4">
    <source>
        <dbReference type="EMBL" id="MFC5846935.1"/>
    </source>
</evidence>
<evidence type="ECO:0000256" key="2">
    <source>
        <dbReference type="ARBA" id="ARBA00023315"/>
    </source>
</evidence>
<dbReference type="Pfam" id="PF13508">
    <property type="entry name" value="Acetyltransf_7"/>
    <property type="match status" value="1"/>
</dbReference>
<dbReference type="Gene3D" id="3.40.630.30">
    <property type="match status" value="1"/>
</dbReference>
<dbReference type="InterPro" id="IPR016181">
    <property type="entry name" value="Acyl_CoA_acyltransferase"/>
</dbReference>
<dbReference type="GO" id="GO:0016746">
    <property type="term" value="F:acyltransferase activity"/>
    <property type="evidence" value="ECO:0007669"/>
    <property type="project" value="UniProtKB-KW"/>
</dbReference>
<keyword evidence="2 4" id="KW-0012">Acyltransferase</keyword>
<name>A0ABW1DEG4_9DEIO</name>
<sequence>MTLSTYTLRPATVADAALIQRQRDAMFTDMGQDPARLAQVHGVGATWLRGALGRGLYTGVLAEAGAEVVAGAGVLWQDLPPNADTGLTVRAYVLNVYVRPDHRGRRLARRLVEHLLAECAARGVRLVSLHASEAGRPTYEALGFTPTNELRLTLPGEAGA</sequence>
<keyword evidence="5" id="KW-1185">Reference proteome</keyword>
<accession>A0ABW1DEG4</accession>
<dbReference type="InterPro" id="IPR050832">
    <property type="entry name" value="Bact_Acetyltransf"/>
</dbReference>
<dbReference type="EMBL" id="JBHSOH010000003">
    <property type="protein sequence ID" value="MFC5846935.1"/>
    <property type="molecule type" value="Genomic_DNA"/>
</dbReference>